<comment type="caution">
    <text evidence="2">The sequence shown here is derived from an EMBL/GenBank/DDBJ whole genome shotgun (WGS) entry which is preliminary data.</text>
</comment>
<name>A0A833SKW7_PHYIN</name>
<reference evidence="2" key="1">
    <citation type="submission" date="2020-04" db="EMBL/GenBank/DDBJ databases">
        <title>Hybrid Assembly of Korean Phytophthora infestans isolates.</title>
        <authorList>
            <person name="Prokchorchik M."/>
            <person name="Lee Y."/>
            <person name="Seo J."/>
            <person name="Cho J.-H."/>
            <person name="Park Y.-E."/>
            <person name="Jang D.-C."/>
            <person name="Im J.-S."/>
            <person name="Choi J.-G."/>
            <person name="Park H.-J."/>
            <person name="Lee G.-B."/>
            <person name="Lee Y.-G."/>
            <person name="Hong S.-Y."/>
            <person name="Cho K."/>
            <person name="Sohn K.H."/>
        </authorList>
    </citation>
    <scope>NUCLEOTIDE SEQUENCE</scope>
    <source>
        <strain evidence="2">KR_1_A1</strain>
        <strain evidence="3">KR_2_A2</strain>
    </source>
</reference>
<keyword evidence="4" id="KW-1185">Reference proteome</keyword>
<evidence type="ECO:0000313" key="2">
    <source>
        <dbReference type="EMBL" id="KAF4036167.1"/>
    </source>
</evidence>
<dbReference type="AlphaFoldDB" id="A0A833SKW7"/>
<proteinExistence type="predicted"/>
<evidence type="ECO:0000313" key="4">
    <source>
        <dbReference type="Proteomes" id="UP000602510"/>
    </source>
</evidence>
<keyword evidence="1" id="KW-1133">Transmembrane helix</keyword>
<feature type="transmembrane region" description="Helical" evidence="1">
    <location>
        <begin position="182"/>
        <end position="199"/>
    </location>
</feature>
<feature type="transmembrane region" description="Helical" evidence="1">
    <location>
        <begin position="533"/>
        <end position="554"/>
    </location>
</feature>
<feature type="transmembrane region" description="Helical" evidence="1">
    <location>
        <begin position="149"/>
        <end position="170"/>
    </location>
</feature>
<keyword evidence="1" id="KW-0812">Transmembrane</keyword>
<sequence>MSSKLRSRALRLLEAWKGLQVSYYGGKYSVHRLLALEAFSHGASLIVCVQIPLPMIILVFVPESVPLQDPKEGWRANYGFWIRVVILTFVITHFSTGQAIYFIDNLTISTRRLVLLSSAVSIIFTLCVIPIGANLIFPLPFSILALTPIYMYNILHIVIFRVIMGGRVVQLLRERREQLVKYMNFLYAQILMMFIYPIYEVLFRYAEGSRYQLLVIVLLPIIKVLIKNVVLRRTTHVEDITPEAVIFTVDFFNAIYVATCMQSASSVFAVLAITVTDLSQTLIMLYGLHGRTVDIRSRVPHCDTSASLLSSLAIVCRNPEKFRKQSQARLRIRSCFPHQVSSLDARLLDTLSCIDQPVDSTVVVPFRKKSSVLSLDKALTPTPRKFWCMYIRRSNLVHPNQDTKELVNVAIAEENQTNEKENSRVNPPENYPTMLIDSFEVLFTMECLVVTAYLEAVIPFFYTAYILAMMHQMNGVTSENVGSTVLPVFVFGLLQVMSFWMLVAVVKRNCGMQALYHLAFVLEAQRSMIQGKLIIWMVITLCFRVVHFGVDFTFQFSGLDYRF</sequence>
<evidence type="ECO:0000256" key="1">
    <source>
        <dbReference type="SAM" id="Phobius"/>
    </source>
</evidence>
<dbReference type="EMBL" id="WSZM01000279">
    <property type="protein sequence ID" value="KAF4036167.1"/>
    <property type="molecule type" value="Genomic_DNA"/>
</dbReference>
<feature type="transmembrane region" description="Helical" evidence="1">
    <location>
        <begin position="242"/>
        <end position="259"/>
    </location>
</feature>
<feature type="transmembrane region" description="Helical" evidence="1">
    <location>
        <begin position="485"/>
        <end position="506"/>
    </location>
</feature>
<feature type="transmembrane region" description="Helical" evidence="1">
    <location>
        <begin position="38"/>
        <end position="60"/>
    </location>
</feature>
<dbReference type="Proteomes" id="UP000602510">
    <property type="component" value="Unassembled WGS sequence"/>
</dbReference>
<organism evidence="2 4">
    <name type="scientific">Phytophthora infestans</name>
    <name type="common">Potato late blight agent</name>
    <name type="synonym">Botrytis infestans</name>
    <dbReference type="NCBI Taxonomy" id="4787"/>
    <lineage>
        <taxon>Eukaryota</taxon>
        <taxon>Sar</taxon>
        <taxon>Stramenopiles</taxon>
        <taxon>Oomycota</taxon>
        <taxon>Peronosporomycetes</taxon>
        <taxon>Peronosporales</taxon>
        <taxon>Peronosporaceae</taxon>
        <taxon>Phytophthora</taxon>
    </lineage>
</organism>
<keyword evidence="1" id="KW-0472">Membrane</keyword>
<dbReference type="EMBL" id="JAACNO010002515">
    <property type="protein sequence ID" value="KAF4132635.1"/>
    <property type="molecule type" value="Genomic_DNA"/>
</dbReference>
<evidence type="ECO:0008006" key="5">
    <source>
        <dbReference type="Google" id="ProtNLM"/>
    </source>
</evidence>
<feature type="transmembrane region" description="Helical" evidence="1">
    <location>
        <begin position="80"/>
        <end position="101"/>
    </location>
</feature>
<gene>
    <name evidence="2" type="ORF">GN244_ATG11809</name>
    <name evidence="3" type="ORF">GN958_ATG18164</name>
</gene>
<feature type="transmembrane region" description="Helical" evidence="1">
    <location>
        <begin position="113"/>
        <end position="137"/>
    </location>
</feature>
<accession>A0A833SKW7</accession>
<feature type="transmembrane region" description="Helical" evidence="1">
    <location>
        <begin position="265"/>
        <end position="288"/>
    </location>
</feature>
<evidence type="ECO:0000313" key="3">
    <source>
        <dbReference type="EMBL" id="KAF4132635.1"/>
    </source>
</evidence>
<feature type="transmembrane region" description="Helical" evidence="1">
    <location>
        <begin position="211"/>
        <end position="230"/>
    </location>
</feature>
<dbReference type="Proteomes" id="UP000704712">
    <property type="component" value="Unassembled WGS sequence"/>
</dbReference>
<feature type="transmembrane region" description="Helical" evidence="1">
    <location>
        <begin position="441"/>
        <end position="465"/>
    </location>
</feature>
<protein>
    <recommendedName>
        <fullName evidence="5">Transmembrane protein</fullName>
    </recommendedName>
</protein>